<dbReference type="PANTHER" id="PTHR32176">
    <property type="entry name" value="XYLOSE ISOMERASE"/>
    <property type="match status" value="1"/>
</dbReference>
<dbReference type="InterPro" id="IPR002641">
    <property type="entry name" value="PNPLA_dom"/>
</dbReference>
<dbReference type="RefSeq" id="WP_067223874.1">
    <property type="nucleotide sequence ID" value="NZ_JAJGNR010000009.1"/>
</dbReference>
<evidence type="ECO:0000313" key="6">
    <source>
        <dbReference type="Proteomes" id="UP000219331"/>
    </source>
</evidence>
<keyword evidence="6" id="KW-1185">Reference proteome</keyword>
<evidence type="ECO:0000256" key="2">
    <source>
        <dbReference type="ARBA" id="ARBA00023098"/>
    </source>
</evidence>
<dbReference type="AlphaFoldDB" id="A0A285TBI3"/>
<dbReference type="CDD" id="cd07199">
    <property type="entry name" value="Pat17_PNPLA8_PNPLA9_like"/>
    <property type="match status" value="1"/>
</dbReference>
<feature type="short sequence motif" description="DGA/G" evidence="3">
    <location>
        <begin position="202"/>
        <end position="204"/>
    </location>
</feature>
<feature type="active site" description="Nucleophile" evidence="3">
    <location>
        <position position="53"/>
    </location>
</feature>
<keyword evidence="2 3" id="KW-0443">Lipid metabolism</keyword>
<dbReference type="InterPro" id="IPR016035">
    <property type="entry name" value="Acyl_Trfase/lysoPLipase"/>
</dbReference>
<dbReference type="SUPFAM" id="SSF52151">
    <property type="entry name" value="FabD/lysophospholipase-like"/>
    <property type="match status" value="1"/>
</dbReference>
<feature type="short sequence motif" description="GXGXXG" evidence="3">
    <location>
        <begin position="14"/>
        <end position="19"/>
    </location>
</feature>
<name>A0A285TBI3_9HYPH</name>
<keyword evidence="3" id="KW-0442">Lipid degradation</keyword>
<dbReference type="Gene3D" id="3.40.1090.10">
    <property type="entry name" value="Cytosolic phospholipase A2 catalytic domain"/>
    <property type="match status" value="1"/>
</dbReference>
<evidence type="ECO:0000259" key="4">
    <source>
        <dbReference type="PROSITE" id="PS51635"/>
    </source>
</evidence>
<sequence length="345" mass="38055">MAAARRRFILAIDGGGVRGLIPLRILETLEARLRVLGKTQPLHRYFDMIGGSSTGGLIAAGLAAPRPDDTSGAPAAGVAELRRFFEVEAREVFRRKSLFERFVANPRAVFDERYDERPLERILKEQLGWTSLQSALTRLVLTAYDLGRREAVFMTNGRQSDGSRPDDYYLWQAVRATTAAPAYFEPMRAENLTHGDERVLIDGGVVMNNPTLAVWLEAMKLGWKPEEITILSLGTGADIRRSWTFREAASWGPLGWLLPANGVPLLSVLAHGQSTTAAYQAQRLLPAAGIGEVVRLDGDLPAGAEAIDNTRPGNIIELNGVADRIIRDNTQLLDRLAQEMSEWPE</sequence>
<evidence type="ECO:0000313" key="5">
    <source>
        <dbReference type="EMBL" id="SOC19364.1"/>
    </source>
</evidence>
<organism evidence="5 6">
    <name type="scientific">Stappia indica</name>
    <dbReference type="NCBI Taxonomy" id="538381"/>
    <lineage>
        <taxon>Bacteria</taxon>
        <taxon>Pseudomonadati</taxon>
        <taxon>Pseudomonadota</taxon>
        <taxon>Alphaproteobacteria</taxon>
        <taxon>Hyphomicrobiales</taxon>
        <taxon>Stappiaceae</taxon>
        <taxon>Stappia</taxon>
    </lineage>
</organism>
<gene>
    <name evidence="5" type="ORF">SAMN05421512_11013</name>
</gene>
<reference evidence="5 6" key="1">
    <citation type="submission" date="2017-08" db="EMBL/GenBank/DDBJ databases">
        <authorList>
            <person name="de Groot N.N."/>
        </authorList>
    </citation>
    <scope>NUCLEOTIDE SEQUENCE [LARGE SCALE GENOMIC DNA]</scope>
    <source>
        <strain evidence="5 6">USBA 352</strain>
    </source>
</reference>
<feature type="domain" description="PNPLA" evidence="4">
    <location>
        <begin position="10"/>
        <end position="215"/>
    </location>
</feature>
<accession>A0A285TBI3</accession>
<dbReference type="Proteomes" id="UP000219331">
    <property type="component" value="Unassembled WGS sequence"/>
</dbReference>
<dbReference type="PROSITE" id="PS51635">
    <property type="entry name" value="PNPLA"/>
    <property type="match status" value="1"/>
</dbReference>
<evidence type="ECO:0000256" key="1">
    <source>
        <dbReference type="ARBA" id="ARBA00010240"/>
    </source>
</evidence>
<protein>
    <submittedName>
        <fullName evidence="5">Patatin-like phospholipase/acyl hydrolase</fullName>
    </submittedName>
</protein>
<comment type="similarity">
    <text evidence="1">Belongs to the patatin family.</text>
</comment>
<dbReference type="STRING" id="538381.GCA_001696535_04040"/>
<dbReference type="PANTHER" id="PTHR32176:SF92">
    <property type="entry name" value="XYLOSE ISOMERASE"/>
    <property type="match status" value="1"/>
</dbReference>
<dbReference type="Pfam" id="PF01734">
    <property type="entry name" value="Patatin"/>
    <property type="match status" value="1"/>
</dbReference>
<feature type="short sequence motif" description="GXSXG" evidence="3">
    <location>
        <begin position="51"/>
        <end position="55"/>
    </location>
</feature>
<dbReference type="GO" id="GO:0047372">
    <property type="term" value="F:monoacylglycerol lipase activity"/>
    <property type="evidence" value="ECO:0007669"/>
    <property type="project" value="TreeGrafter"/>
</dbReference>
<dbReference type="GO" id="GO:0016042">
    <property type="term" value="P:lipid catabolic process"/>
    <property type="evidence" value="ECO:0007669"/>
    <property type="project" value="UniProtKB-UniRule"/>
</dbReference>
<dbReference type="GO" id="GO:0004620">
    <property type="term" value="F:phospholipase activity"/>
    <property type="evidence" value="ECO:0007669"/>
    <property type="project" value="TreeGrafter"/>
</dbReference>
<evidence type="ECO:0000256" key="3">
    <source>
        <dbReference type="PROSITE-ProRule" id="PRU01161"/>
    </source>
</evidence>
<proteinExistence type="inferred from homology"/>
<feature type="active site" description="Proton acceptor" evidence="3">
    <location>
        <position position="202"/>
    </location>
</feature>
<dbReference type="OrthoDB" id="9807112at2"/>
<keyword evidence="3 5" id="KW-0378">Hydrolase</keyword>
<dbReference type="EMBL" id="OBML01000010">
    <property type="protein sequence ID" value="SOC19364.1"/>
    <property type="molecule type" value="Genomic_DNA"/>
</dbReference>